<organism evidence="10 11">
    <name type="scientific">Botryotinia fuckeliana (strain B05.10)</name>
    <name type="common">Noble rot fungus</name>
    <name type="synonym">Botrytis cinerea</name>
    <dbReference type="NCBI Taxonomy" id="332648"/>
    <lineage>
        <taxon>Eukaryota</taxon>
        <taxon>Fungi</taxon>
        <taxon>Dikarya</taxon>
        <taxon>Ascomycota</taxon>
        <taxon>Pezizomycotina</taxon>
        <taxon>Leotiomycetes</taxon>
        <taxon>Helotiales</taxon>
        <taxon>Sclerotiniaceae</taxon>
        <taxon>Botrytis</taxon>
    </lineage>
</organism>
<dbReference type="Gene3D" id="2.60.40.180">
    <property type="entry name" value="Transthyretin/hydroxyisourate hydrolase domain"/>
    <property type="match status" value="1"/>
</dbReference>
<dbReference type="GeneID" id="36394455"/>
<comment type="subunit">
    <text evidence="4">Homotetramer.</text>
</comment>
<comment type="catalytic activity">
    <reaction evidence="1">
        <text>5-hydroxyisourate + H2O = 5-hydroxy-2-oxo-4-ureido-2,5-dihydro-1H-imidazole-5-carboxylate + H(+)</text>
        <dbReference type="Rhea" id="RHEA:23736"/>
        <dbReference type="ChEBI" id="CHEBI:15377"/>
        <dbReference type="ChEBI" id="CHEBI:15378"/>
        <dbReference type="ChEBI" id="CHEBI:18072"/>
        <dbReference type="ChEBI" id="CHEBI:58639"/>
        <dbReference type="EC" id="3.5.2.17"/>
    </reaction>
</comment>
<dbReference type="EMBL" id="CP009813">
    <property type="protein sequence ID" value="ATZ53124.1"/>
    <property type="molecule type" value="Genomic_DNA"/>
</dbReference>
<keyword evidence="6" id="KW-0659">Purine metabolism</keyword>
<evidence type="ECO:0000256" key="1">
    <source>
        <dbReference type="ARBA" id="ARBA00001043"/>
    </source>
</evidence>
<dbReference type="Pfam" id="PF00576">
    <property type="entry name" value="Transthyretin"/>
    <property type="match status" value="1"/>
</dbReference>
<evidence type="ECO:0000256" key="2">
    <source>
        <dbReference type="ARBA" id="ARBA00002704"/>
    </source>
</evidence>
<dbReference type="CDD" id="cd05822">
    <property type="entry name" value="TLP_HIUase"/>
    <property type="match status" value="1"/>
</dbReference>
<accession>A0A384JRB0</accession>
<evidence type="ECO:0000256" key="6">
    <source>
        <dbReference type="ARBA" id="ARBA00022631"/>
    </source>
</evidence>
<gene>
    <name evidence="10" type="ORF">BCIN_09g00130</name>
</gene>
<dbReference type="OrthoDB" id="10265230at2759"/>
<evidence type="ECO:0000256" key="8">
    <source>
        <dbReference type="SAM" id="MobiDB-lite"/>
    </source>
</evidence>
<dbReference type="EMBL" id="CP009813">
    <property type="protein sequence ID" value="ATZ53125.1"/>
    <property type="molecule type" value="Genomic_DNA"/>
</dbReference>
<dbReference type="GO" id="GO:0033971">
    <property type="term" value="F:hydroxyisourate hydrolase activity"/>
    <property type="evidence" value="ECO:0007669"/>
    <property type="project" value="UniProtKB-EC"/>
</dbReference>
<reference evidence="10 11" key="2">
    <citation type="journal article" date="2012" name="Eukaryot. Cell">
        <title>Genome update of Botrytis cinerea strains B05.10 and T4.</title>
        <authorList>
            <person name="Staats M."/>
            <person name="van Kan J.A."/>
        </authorList>
    </citation>
    <scope>NUCLEOTIDE SEQUENCE [LARGE SCALE GENOMIC DNA]</scope>
    <source>
        <strain evidence="10 11">B05.10</strain>
    </source>
</reference>
<dbReference type="RefSeq" id="XP_024550632.1">
    <property type="nucleotide sequence ID" value="XM_024694839.1"/>
</dbReference>
<dbReference type="PANTHER" id="PTHR10395">
    <property type="entry name" value="URICASE AND TRANSTHYRETIN-RELATED"/>
    <property type="match status" value="1"/>
</dbReference>
<keyword evidence="7" id="KW-0378">Hydrolase</keyword>
<feature type="compositionally biased region" description="Polar residues" evidence="8">
    <location>
        <begin position="16"/>
        <end position="27"/>
    </location>
</feature>
<comment type="similarity">
    <text evidence="3">Belongs to the transthyretin family. 5-hydroxyisourate hydrolase subfamily.</text>
</comment>
<dbReference type="NCBIfam" id="TIGR02962">
    <property type="entry name" value="hdxy_isourate"/>
    <property type="match status" value="1"/>
</dbReference>
<dbReference type="EC" id="3.5.2.17" evidence="5"/>
<dbReference type="KEGG" id="bfu:BCIN_09g00130"/>
<dbReference type="InterPro" id="IPR036817">
    <property type="entry name" value="Transthyretin/HIU_hydrolase_sf"/>
</dbReference>
<dbReference type="PANTHER" id="PTHR10395:SF7">
    <property type="entry name" value="5-HYDROXYISOURATE HYDROLASE"/>
    <property type="match status" value="1"/>
</dbReference>
<evidence type="ECO:0000259" key="9">
    <source>
        <dbReference type="Pfam" id="PF00576"/>
    </source>
</evidence>
<reference evidence="10 11" key="3">
    <citation type="journal article" date="2017" name="Mol. Plant Pathol.">
        <title>A gapless genome sequence of the fungus Botrytis cinerea.</title>
        <authorList>
            <person name="Van Kan J.A."/>
            <person name="Stassen J.H."/>
            <person name="Mosbach A."/>
            <person name="Van Der Lee T.A."/>
            <person name="Faino L."/>
            <person name="Farmer A.D."/>
            <person name="Papasotiriou D.G."/>
            <person name="Zhou S."/>
            <person name="Seidl M.F."/>
            <person name="Cottam E."/>
            <person name="Edel D."/>
            <person name="Hahn M."/>
            <person name="Schwartz D.C."/>
            <person name="Dietrich R.A."/>
            <person name="Widdison S."/>
            <person name="Scalliet G."/>
        </authorList>
    </citation>
    <scope>NUCLEOTIDE SEQUENCE [LARGE SCALE GENOMIC DNA]</scope>
    <source>
        <strain evidence="10 11">B05.10</strain>
    </source>
</reference>
<keyword evidence="11" id="KW-1185">Reference proteome</keyword>
<dbReference type="RefSeq" id="XP_024550631.1">
    <property type="nucleotide sequence ID" value="XM_024694838.1"/>
</dbReference>
<dbReference type="SUPFAM" id="SSF49472">
    <property type="entry name" value="Transthyretin (synonym: prealbumin)"/>
    <property type="match status" value="1"/>
</dbReference>
<feature type="compositionally biased region" description="Basic and acidic residues" evidence="8">
    <location>
        <begin position="1"/>
        <end position="14"/>
    </location>
</feature>
<feature type="domain" description="Transthyretin/hydroxyisourate hydrolase" evidence="9">
    <location>
        <begin position="40"/>
        <end position="165"/>
    </location>
</feature>
<name>A0A384JRB0_BOTFB</name>
<evidence type="ECO:0000313" key="10">
    <source>
        <dbReference type="EMBL" id="ATZ53125.1"/>
    </source>
</evidence>
<evidence type="ECO:0000256" key="5">
    <source>
        <dbReference type="ARBA" id="ARBA00012609"/>
    </source>
</evidence>
<dbReference type="Proteomes" id="UP000001798">
    <property type="component" value="Chromosome 9"/>
</dbReference>
<reference evidence="10" key="4">
    <citation type="submission" date="2017-12" db="EMBL/GenBank/DDBJ databases">
        <authorList>
            <person name="van Kan J."/>
        </authorList>
    </citation>
    <scope>NUCLEOTIDE SEQUENCE</scope>
    <source>
        <strain evidence="10">B05.10</strain>
    </source>
</reference>
<dbReference type="InterPro" id="IPR014306">
    <property type="entry name" value="Hydroxyisourate_hydrolase"/>
</dbReference>
<evidence type="ECO:0000256" key="3">
    <source>
        <dbReference type="ARBA" id="ARBA00009850"/>
    </source>
</evidence>
<feature type="region of interest" description="Disordered" evidence="8">
    <location>
        <begin position="1"/>
        <end position="27"/>
    </location>
</feature>
<evidence type="ECO:0000256" key="7">
    <source>
        <dbReference type="ARBA" id="ARBA00022801"/>
    </source>
</evidence>
<dbReference type="GO" id="GO:0006144">
    <property type="term" value="P:purine nucleobase metabolic process"/>
    <property type="evidence" value="ECO:0007669"/>
    <property type="project" value="UniProtKB-KW"/>
</dbReference>
<dbReference type="AlphaFoldDB" id="A0A384JRB0"/>
<dbReference type="InterPro" id="IPR023416">
    <property type="entry name" value="Transthyretin/HIU_hydrolase_d"/>
</dbReference>
<proteinExistence type="inferred from homology"/>
<protein>
    <recommendedName>
        <fullName evidence="5">hydroxyisourate hydrolase</fullName>
        <ecNumber evidence="5">3.5.2.17</ecNumber>
    </recommendedName>
</protein>
<comment type="function">
    <text evidence="2">Catalyzes the hydrolysis of 5-hydroxyisourate (HIU) to 2-oxo-4-hydroxy-4-carboxy-5-ureidoimidazoline (OHCU).</text>
</comment>
<evidence type="ECO:0000256" key="4">
    <source>
        <dbReference type="ARBA" id="ARBA00011881"/>
    </source>
</evidence>
<dbReference type="VEuPathDB" id="FungiDB:Bcin09g00130"/>
<sequence>MPRNPTSEHSHERLQAVSSQITPQSTSPLHITKMAERDPITCHALDTTTGRPASGINVSLICLSEESTIFRAITNADGRIANWRNEQDNVASKKVGELIVEGGKIKNQNLPMGSTMWKLRFETGAYYGYENTFFPCVELNFVVKEGEHFHVPLLLGPYSYTTYRGS</sequence>
<reference evidence="10 11" key="1">
    <citation type="journal article" date="2011" name="PLoS Genet.">
        <title>Genomic analysis of the necrotrophic fungal pathogens Sclerotinia sclerotiorum and Botrytis cinerea.</title>
        <authorList>
            <person name="Amselem J."/>
            <person name="Cuomo C.A."/>
            <person name="van Kan J.A."/>
            <person name="Viaud M."/>
            <person name="Benito E.P."/>
            <person name="Couloux A."/>
            <person name="Coutinho P.M."/>
            <person name="de Vries R.P."/>
            <person name="Dyer P.S."/>
            <person name="Fillinger S."/>
            <person name="Fournier E."/>
            <person name="Gout L."/>
            <person name="Hahn M."/>
            <person name="Kohn L."/>
            <person name="Lapalu N."/>
            <person name="Plummer K.M."/>
            <person name="Pradier J.M."/>
            <person name="Quevillon E."/>
            <person name="Sharon A."/>
            <person name="Simon A."/>
            <person name="ten Have A."/>
            <person name="Tudzynski B."/>
            <person name="Tudzynski P."/>
            <person name="Wincker P."/>
            <person name="Andrew M."/>
            <person name="Anthouard V."/>
            <person name="Beever R.E."/>
            <person name="Beffa R."/>
            <person name="Benoit I."/>
            <person name="Bouzid O."/>
            <person name="Brault B."/>
            <person name="Chen Z."/>
            <person name="Choquer M."/>
            <person name="Collemare J."/>
            <person name="Cotton P."/>
            <person name="Danchin E.G."/>
            <person name="Da Silva C."/>
            <person name="Gautier A."/>
            <person name="Giraud C."/>
            <person name="Giraud T."/>
            <person name="Gonzalez C."/>
            <person name="Grossetete S."/>
            <person name="Guldener U."/>
            <person name="Henrissat B."/>
            <person name="Howlett B.J."/>
            <person name="Kodira C."/>
            <person name="Kretschmer M."/>
            <person name="Lappartient A."/>
            <person name="Leroch M."/>
            <person name="Levis C."/>
            <person name="Mauceli E."/>
            <person name="Neuveglise C."/>
            <person name="Oeser B."/>
            <person name="Pearson M."/>
            <person name="Poulain J."/>
            <person name="Poussereau N."/>
            <person name="Quesneville H."/>
            <person name="Rascle C."/>
            <person name="Schumacher J."/>
            <person name="Segurens B."/>
            <person name="Sexton A."/>
            <person name="Silva E."/>
            <person name="Sirven C."/>
            <person name="Soanes D.M."/>
            <person name="Talbot N.J."/>
            <person name="Templeton M."/>
            <person name="Yandava C."/>
            <person name="Yarden O."/>
            <person name="Zeng Q."/>
            <person name="Rollins J.A."/>
            <person name="Lebrun M.H."/>
            <person name="Dickman M."/>
        </authorList>
    </citation>
    <scope>NUCLEOTIDE SEQUENCE [LARGE SCALE GENOMIC DNA]</scope>
    <source>
        <strain evidence="10 11">B05.10</strain>
    </source>
</reference>
<evidence type="ECO:0000313" key="11">
    <source>
        <dbReference type="Proteomes" id="UP000001798"/>
    </source>
</evidence>